<evidence type="ECO:0000256" key="2">
    <source>
        <dbReference type="ARBA" id="ARBA00009677"/>
    </source>
</evidence>
<comment type="similarity">
    <text evidence="2">Belongs to the flagella basal body rod proteins family.</text>
</comment>
<proteinExistence type="inferred from homology"/>
<comment type="subunit">
    <text evidence="5 6">The basal body constitutes a major portion of the flagellar organelle and consists of four rings (L,P,S, and M) mounted on a central rod. The rod consists of about 26 subunits of FlgG in the distal portion, and FlgB, FlgC and FlgF are thought to build up the proximal portion of the rod with about 6 subunits each.</text>
</comment>
<evidence type="ECO:0000259" key="7">
    <source>
        <dbReference type="Pfam" id="PF00460"/>
    </source>
</evidence>
<dbReference type="NCBIfam" id="TIGR01395">
    <property type="entry name" value="FlgC"/>
    <property type="match status" value="1"/>
</dbReference>
<dbReference type="PANTHER" id="PTHR30435:SF19">
    <property type="entry name" value="FLAGELLAR BASAL-BODY ROD PROTEIN FLGG"/>
    <property type="match status" value="1"/>
</dbReference>
<keyword evidence="4 6" id="KW-0975">Bacterial flagellum</keyword>
<keyword evidence="10" id="KW-1185">Reference proteome</keyword>
<feature type="domain" description="Flagellar basal-body/hook protein C-terminal" evidence="8">
    <location>
        <begin position="120"/>
        <end position="162"/>
    </location>
</feature>
<organism evidence="9 10">
    <name type="scientific">Desulfobacula phenolica</name>
    <dbReference type="NCBI Taxonomy" id="90732"/>
    <lineage>
        <taxon>Bacteria</taxon>
        <taxon>Pseudomonadati</taxon>
        <taxon>Thermodesulfobacteriota</taxon>
        <taxon>Desulfobacteria</taxon>
        <taxon>Desulfobacterales</taxon>
        <taxon>Desulfobacteraceae</taxon>
        <taxon>Desulfobacula</taxon>
    </lineage>
</organism>
<evidence type="ECO:0000256" key="3">
    <source>
        <dbReference type="ARBA" id="ARBA00017941"/>
    </source>
</evidence>
<evidence type="ECO:0000313" key="9">
    <source>
        <dbReference type="EMBL" id="SDT85934.1"/>
    </source>
</evidence>
<dbReference type="InterPro" id="IPR019776">
    <property type="entry name" value="Flagellar_basal_body_rod_CS"/>
</dbReference>
<evidence type="ECO:0000313" key="10">
    <source>
        <dbReference type="Proteomes" id="UP000199608"/>
    </source>
</evidence>
<name>A0A1H2DT09_9BACT</name>
<protein>
    <recommendedName>
        <fullName evidence="3 6">Flagellar basal-body rod protein FlgC</fullName>
    </recommendedName>
</protein>
<dbReference type="Pfam" id="PF00460">
    <property type="entry name" value="Flg_bb_rod"/>
    <property type="match status" value="1"/>
</dbReference>
<dbReference type="InterPro" id="IPR010930">
    <property type="entry name" value="Flg_bb/hook_C_dom"/>
</dbReference>
<evidence type="ECO:0000256" key="1">
    <source>
        <dbReference type="ARBA" id="ARBA00004117"/>
    </source>
</evidence>
<evidence type="ECO:0000256" key="4">
    <source>
        <dbReference type="ARBA" id="ARBA00023143"/>
    </source>
</evidence>
<dbReference type="InterPro" id="IPR001444">
    <property type="entry name" value="Flag_bb_rod_N"/>
</dbReference>
<dbReference type="PANTHER" id="PTHR30435">
    <property type="entry name" value="FLAGELLAR PROTEIN"/>
    <property type="match status" value="1"/>
</dbReference>
<keyword evidence="9" id="KW-0282">Flagellum</keyword>
<gene>
    <name evidence="9" type="ORF">SAMN04487931_102116</name>
</gene>
<dbReference type="EMBL" id="FNLL01000002">
    <property type="protein sequence ID" value="SDT85934.1"/>
    <property type="molecule type" value="Genomic_DNA"/>
</dbReference>
<evidence type="ECO:0000259" key="8">
    <source>
        <dbReference type="Pfam" id="PF06429"/>
    </source>
</evidence>
<evidence type="ECO:0000256" key="6">
    <source>
        <dbReference type="RuleBase" id="RU362062"/>
    </source>
</evidence>
<dbReference type="Proteomes" id="UP000199608">
    <property type="component" value="Unassembled WGS sequence"/>
</dbReference>
<sequence length="165" mass="18338">MDLLTASKISGTALSAHRTKLNVISENLANVDTTRTGEGGPYRRKMVVFKGDDIDSFKSVIEKKQHKKHKSGIEFSPIEFDSEKQQNRGSGVRVEQIIRSQEDFRLVHNPAHPDADPDTGYVKMPNVDHLTEIADMLVAKRSYEASTTALSATKDMILKALEIGK</sequence>
<accession>A0A1H2DT09</accession>
<dbReference type="GO" id="GO:0030694">
    <property type="term" value="C:bacterial-type flagellum basal body, rod"/>
    <property type="evidence" value="ECO:0007669"/>
    <property type="project" value="UniProtKB-UniRule"/>
</dbReference>
<keyword evidence="9" id="KW-0966">Cell projection</keyword>
<feature type="domain" description="Flagellar basal body rod protein N-terminal" evidence="7">
    <location>
        <begin position="10"/>
        <end position="35"/>
    </location>
</feature>
<dbReference type="RefSeq" id="WP_092230302.1">
    <property type="nucleotide sequence ID" value="NZ_FNLL01000002.1"/>
</dbReference>
<dbReference type="InterPro" id="IPR006299">
    <property type="entry name" value="FlgC"/>
</dbReference>
<keyword evidence="9" id="KW-0969">Cilium</keyword>
<dbReference type="Pfam" id="PF06429">
    <property type="entry name" value="Flg_bbr_C"/>
    <property type="match status" value="1"/>
</dbReference>
<dbReference type="GO" id="GO:0071978">
    <property type="term" value="P:bacterial-type flagellum-dependent swarming motility"/>
    <property type="evidence" value="ECO:0007669"/>
    <property type="project" value="TreeGrafter"/>
</dbReference>
<dbReference type="PROSITE" id="PS00588">
    <property type="entry name" value="FLAGELLA_BB_ROD"/>
    <property type="match status" value="1"/>
</dbReference>
<dbReference type="AlphaFoldDB" id="A0A1H2DT09"/>
<evidence type="ECO:0000256" key="5">
    <source>
        <dbReference type="ARBA" id="ARBA00025933"/>
    </source>
</evidence>
<comment type="subcellular location">
    <subcellularLocation>
        <location evidence="1 6">Bacterial flagellum basal body</location>
    </subcellularLocation>
</comment>
<reference evidence="10" key="1">
    <citation type="submission" date="2016-10" db="EMBL/GenBank/DDBJ databases">
        <authorList>
            <person name="Varghese N."/>
            <person name="Submissions S."/>
        </authorList>
    </citation>
    <scope>NUCLEOTIDE SEQUENCE [LARGE SCALE GENOMIC DNA]</scope>
    <source>
        <strain evidence="10">DSM 3384</strain>
    </source>
</reference>